<proteinExistence type="predicted"/>
<dbReference type="PANTHER" id="PTHR22916:SF3">
    <property type="entry name" value="UDP-GLCNAC:BETAGAL BETA-1,3-N-ACETYLGLUCOSAMINYLTRANSFERASE-LIKE PROTEIN 1"/>
    <property type="match status" value="1"/>
</dbReference>
<dbReference type="RefSeq" id="WP_148692727.1">
    <property type="nucleotide sequence ID" value="NZ_CP020477.1"/>
</dbReference>
<feature type="domain" description="Glycosyltransferase 2-like" evidence="1">
    <location>
        <begin position="5"/>
        <end position="103"/>
    </location>
</feature>
<dbReference type="Proteomes" id="UP000193404">
    <property type="component" value="Chromosome"/>
</dbReference>
<name>A0A1W6K323_9CREN</name>
<dbReference type="EMBL" id="CP020477">
    <property type="protein sequence ID" value="ARM76933.1"/>
    <property type="molecule type" value="Genomic_DNA"/>
</dbReference>
<dbReference type="CDD" id="cd00761">
    <property type="entry name" value="Glyco_tranf_GTA_type"/>
    <property type="match status" value="1"/>
</dbReference>
<dbReference type="PANTHER" id="PTHR22916">
    <property type="entry name" value="GLYCOSYLTRANSFERASE"/>
    <property type="match status" value="1"/>
</dbReference>
<accession>A0A1W6K323</accession>
<gene>
    <name evidence="2" type="ORF">B6F84_13510</name>
</gene>
<keyword evidence="3" id="KW-1185">Reference proteome</keyword>
<evidence type="ECO:0000259" key="1">
    <source>
        <dbReference type="Pfam" id="PF00535"/>
    </source>
</evidence>
<dbReference type="GeneID" id="41591958"/>
<organism evidence="2 3">
    <name type="scientific">Acidianus manzaensis</name>
    <dbReference type="NCBI Taxonomy" id="282676"/>
    <lineage>
        <taxon>Archaea</taxon>
        <taxon>Thermoproteota</taxon>
        <taxon>Thermoprotei</taxon>
        <taxon>Sulfolobales</taxon>
        <taxon>Sulfolobaceae</taxon>
        <taxon>Acidianus</taxon>
    </lineage>
</organism>
<dbReference type="STRING" id="282676.B6F84_13510"/>
<dbReference type="InterPro" id="IPR001173">
    <property type="entry name" value="Glyco_trans_2-like"/>
</dbReference>
<protein>
    <recommendedName>
        <fullName evidence="1">Glycosyltransferase 2-like domain-containing protein</fullName>
    </recommendedName>
</protein>
<reference evidence="2 3" key="1">
    <citation type="submission" date="2017-03" db="EMBL/GenBank/DDBJ databases">
        <title>Sulfur activation and transportation mechanism of thermophilic Archaea Acidianus manzaensis YN-25.</title>
        <authorList>
            <person name="Ma Y."/>
            <person name="Yang Y."/>
            <person name="Xia J."/>
        </authorList>
    </citation>
    <scope>NUCLEOTIDE SEQUENCE [LARGE SCALE GENOMIC DNA]</scope>
    <source>
        <strain evidence="2 3">YN-25</strain>
    </source>
</reference>
<evidence type="ECO:0000313" key="2">
    <source>
        <dbReference type="EMBL" id="ARM76933.1"/>
    </source>
</evidence>
<sequence>MVFISVIITAHDRKDYLMQAVDSVLNQTLPKTEYEVIVVKNFDEYTKELEKKGVKVIVTSDKELGKKIVLGAQEAKGDIISLLEDDDLFLPKKLEKIKKIFQKKR</sequence>
<dbReference type="KEGG" id="aman:B6F84_13510"/>
<dbReference type="OrthoDB" id="42128at2157"/>
<evidence type="ECO:0000313" key="3">
    <source>
        <dbReference type="Proteomes" id="UP000193404"/>
    </source>
</evidence>
<dbReference type="InterPro" id="IPR029044">
    <property type="entry name" value="Nucleotide-diphossugar_trans"/>
</dbReference>
<dbReference type="AlphaFoldDB" id="A0A1W6K323"/>
<dbReference type="SUPFAM" id="SSF53448">
    <property type="entry name" value="Nucleotide-diphospho-sugar transferases"/>
    <property type="match status" value="1"/>
</dbReference>
<dbReference type="GO" id="GO:0016758">
    <property type="term" value="F:hexosyltransferase activity"/>
    <property type="evidence" value="ECO:0007669"/>
    <property type="project" value="UniProtKB-ARBA"/>
</dbReference>
<dbReference type="Gene3D" id="3.90.550.10">
    <property type="entry name" value="Spore Coat Polysaccharide Biosynthesis Protein SpsA, Chain A"/>
    <property type="match status" value="1"/>
</dbReference>
<dbReference type="Pfam" id="PF00535">
    <property type="entry name" value="Glycos_transf_2"/>
    <property type="match status" value="1"/>
</dbReference>